<accession>A0A812U3Z4</accession>
<reference evidence="4" key="1">
    <citation type="submission" date="2021-02" db="EMBL/GenBank/DDBJ databases">
        <authorList>
            <person name="Dougan E. K."/>
            <person name="Rhodes N."/>
            <person name="Thang M."/>
            <person name="Chan C."/>
        </authorList>
    </citation>
    <scope>NUCLEOTIDE SEQUENCE</scope>
</reference>
<dbReference type="SMART" id="SM00343">
    <property type="entry name" value="ZnF_C2HC"/>
    <property type="match status" value="1"/>
</dbReference>
<evidence type="ECO:0000256" key="1">
    <source>
        <dbReference type="PROSITE-ProRule" id="PRU00047"/>
    </source>
</evidence>
<keyword evidence="1" id="KW-0479">Metal-binding</keyword>
<dbReference type="Proteomes" id="UP000649617">
    <property type="component" value="Unassembled WGS sequence"/>
</dbReference>
<proteinExistence type="predicted"/>
<feature type="coiled-coil region" evidence="2">
    <location>
        <begin position="68"/>
        <end position="98"/>
    </location>
</feature>
<keyword evidence="1" id="KW-0863">Zinc-finger</keyword>
<evidence type="ECO:0000259" key="3">
    <source>
        <dbReference type="PROSITE" id="PS50158"/>
    </source>
</evidence>
<organism evidence="4 5">
    <name type="scientific">Symbiodinium pilosum</name>
    <name type="common">Dinoflagellate</name>
    <dbReference type="NCBI Taxonomy" id="2952"/>
    <lineage>
        <taxon>Eukaryota</taxon>
        <taxon>Sar</taxon>
        <taxon>Alveolata</taxon>
        <taxon>Dinophyceae</taxon>
        <taxon>Suessiales</taxon>
        <taxon>Symbiodiniaceae</taxon>
        <taxon>Symbiodinium</taxon>
    </lineage>
</organism>
<dbReference type="EMBL" id="CAJNIZ010034165">
    <property type="protein sequence ID" value="CAE7550693.1"/>
    <property type="molecule type" value="Genomic_DNA"/>
</dbReference>
<evidence type="ECO:0000313" key="4">
    <source>
        <dbReference type="EMBL" id="CAE7550693.1"/>
    </source>
</evidence>
<dbReference type="GO" id="GO:0003676">
    <property type="term" value="F:nucleic acid binding"/>
    <property type="evidence" value="ECO:0007669"/>
    <property type="project" value="InterPro"/>
</dbReference>
<dbReference type="InterPro" id="IPR021109">
    <property type="entry name" value="Peptidase_aspartic_dom_sf"/>
</dbReference>
<dbReference type="InterPro" id="IPR001878">
    <property type="entry name" value="Znf_CCHC"/>
</dbReference>
<dbReference type="Gene3D" id="4.10.60.10">
    <property type="entry name" value="Zinc finger, CCHC-type"/>
    <property type="match status" value="1"/>
</dbReference>
<dbReference type="PROSITE" id="PS50158">
    <property type="entry name" value="ZF_CCHC"/>
    <property type="match status" value="1"/>
</dbReference>
<sequence>MSLQRVAQELRNQFADADVKKKDTSRKYHGYVGDLLGESEDEPPTAETSFNAETELTPEGLALWSENEEEIQNALATLQTTRRTLREARERQKQVKQSRQYYRYGSKKGESYSQREDRITCLKCGKTGHKAAACPNSPAQASMVEMAPFICFAQEESMGEEAWAAHRGQDRVTTSEAVATRKAVIDCGATKSIGSVQALERLMQLSQHGVSQVDTADRPVFGFGNNSEDRCISTLHVKIRAAEKPGVMKIHALDQGAGPILLSVSTLKALGAMIDFAEGTMVLRHVSNQRLLFLEESQTGHLLLPLVDDLLAGAKVLSNLGENPVPSWTKVELRHRIAEKTGEDMARNIKTKQKAESPYQQLIKELNRASNKKKADVIEFCQTKLGMSETHNKTIPQLQMDAMKKIM</sequence>
<evidence type="ECO:0000313" key="5">
    <source>
        <dbReference type="Proteomes" id="UP000649617"/>
    </source>
</evidence>
<feature type="domain" description="CCHC-type" evidence="3">
    <location>
        <begin position="121"/>
        <end position="136"/>
    </location>
</feature>
<dbReference type="InterPro" id="IPR036875">
    <property type="entry name" value="Znf_CCHC_sf"/>
</dbReference>
<dbReference type="SUPFAM" id="SSF57756">
    <property type="entry name" value="Retrovirus zinc finger-like domains"/>
    <property type="match status" value="1"/>
</dbReference>
<keyword evidence="1" id="KW-0862">Zinc</keyword>
<dbReference type="Gene3D" id="2.40.70.10">
    <property type="entry name" value="Acid Proteases"/>
    <property type="match status" value="1"/>
</dbReference>
<feature type="non-terminal residue" evidence="4">
    <location>
        <position position="407"/>
    </location>
</feature>
<keyword evidence="2" id="KW-0175">Coiled coil</keyword>
<dbReference type="GO" id="GO:0008270">
    <property type="term" value="F:zinc ion binding"/>
    <property type="evidence" value="ECO:0007669"/>
    <property type="project" value="UniProtKB-KW"/>
</dbReference>
<dbReference type="AlphaFoldDB" id="A0A812U3Z4"/>
<evidence type="ECO:0000256" key="2">
    <source>
        <dbReference type="SAM" id="Coils"/>
    </source>
</evidence>
<gene>
    <name evidence="4" type="ORF">SPIL2461_LOCUS14633</name>
</gene>
<dbReference type="OrthoDB" id="447226at2759"/>
<keyword evidence="5" id="KW-1185">Reference proteome</keyword>
<protein>
    <recommendedName>
        <fullName evidence="3">CCHC-type domain-containing protein</fullName>
    </recommendedName>
</protein>
<name>A0A812U3Z4_SYMPI</name>
<comment type="caution">
    <text evidence="4">The sequence shown here is derived from an EMBL/GenBank/DDBJ whole genome shotgun (WGS) entry which is preliminary data.</text>
</comment>